<keyword evidence="2" id="KW-0645">Protease</keyword>
<evidence type="ECO:0000256" key="3">
    <source>
        <dbReference type="ARBA" id="ARBA00022801"/>
    </source>
</evidence>
<evidence type="ECO:0000256" key="2">
    <source>
        <dbReference type="ARBA" id="ARBA00022670"/>
    </source>
</evidence>
<dbReference type="InterPro" id="IPR001907">
    <property type="entry name" value="ClpP"/>
</dbReference>
<dbReference type="InterPro" id="IPR002142">
    <property type="entry name" value="Peptidase_S49"/>
</dbReference>
<organism evidence="6 7">
    <name type="scientific">Geotalea uraniireducens</name>
    <dbReference type="NCBI Taxonomy" id="351604"/>
    <lineage>
        <taxon>Bacteria</taxon>
        <taxon>Pseudomonadati</taxon>
        <taxon>Thermodesulfobacteriota</taxon>
        <taxon>Desulfuromonadia</taxon>
        <taxon>Geobacterales</taxon>
        <taxon>Geobacteraceae</taxon>
        <taxon>Geotalea</taxon>
    </lineage>
</organism>
<dbReference type="SUPFAM" id="SSF52096">
    <property type="entry name" value="ClpP/crotonase"/>
    <property type="match status" value="1"/>
</dbReference>
<dbReference type="Gene3D" id="3.90.226.10">
    <property type="entry name" value="2-enoyl-CoA Hydratase, Chain A, domain 1"/>
    <property type="match status" value="2"/>
</dbReference>
<dbReference type="CDD" id="cd07023">
    <property type="entry name" value="S49_Sppa_N_C"/>
    <property type="match status" value="1"/>
</dbReference>
<proteinExistence type="inferred from homology"/>
<dbReference type="NCBIfam" id="TIGR00706">
    <property type="entry name" value="SppA_dom"/>
    <property type="match status" value="1"/>
</dbReference>
<dbReference type="Pfam" id="PF01343">
    <property type="entry name" value="Peptidase_S49"/>
    <property type="match status" value="1"/>
</dbReference>
<keyword evidence="4" id="KW-0720">Serine protease</keyword>
<dbReference type="InterPro" id="IPR004635">
    <property type="entry name" value="Pept_S49_SppA"/>
</dbReference>
<comment type="similarity">
    <text evidence="1">Belongs to the peptidase S49 family.</text>
</comment>
<dbReference type="RefSeq" id="WP_282000260.1">
    <property type="nucleotide sequence ID" value="NZ_AP027151.1"/>
</dbReference>
<dbReference type="InterPro" id="IPR047272">
    <property type="entry name" value="S49_SppA_C"/>
</dbReference>
<keyword evidence="7" id="KW-1185">Reference proteome</keyword>
<dbReference type="EMBL" id="AP027151">
    <property type="protein sequence ID" value="BDV44154.1"/>
    <property type="molecule type" value="Genomic_DNA"/>
</dbReference>
<dbReference type="PANTHER" id="PTHR42987">
    <property type="entry name" value="PEPTIDASE S49"/>
    <property type="match status" value="1"/>
</dbReference>
<dbReference type="PRINTS" id="PR00127">
    <property type="entry name" value="CLPPROTEASEP"/>
</dbReference>
<evidence type="ECO:0000256" key="4">
    <source>
        <dbReference type="ARBA" id="ARBA00022825"/>
    </source>
</evidence>
<evidence type="ECO:0000259" key="5">
    <source>
        <dbReference type="Pfam" id="PF01343"/>
    </source>
</evidence>
<evidence type="ECO:0000313" key="7">
    <source>
        <dbReference type="Proteomes" id="UP001317705"/>
    </source>
</evidence>
<reference evidence="6 7" key="1">
    <citation type="submission" date="2022-12" db="EMBL/GenBank/DDBJ databases">
        <title>Polyphasic characterization of Geotalea uranireducens NIT-SL11 newly isolated from a complex of sewage sludge and microbially reduced graphene oxide.</title>
        <authorList>
            <person name="Xie L."/>
            <person name="Yoshida N."/>
            <person name="Meng L."/>
        </authorList>
    </citation>
    <scope>NUCLEOTIDE SEQUENCE [LARGE SCALE GENOMIC DNA]</scope>
    <source>
        <strain evidence="6 7">NIT-SL11</strain>
    </source>
</reference>
<accession>A0ABN6VUZ7</accession>
<gene>
    <name evidence="6" type="primary">sppA</name>
    <name evidence="6" type="ORF">GURASL_30770</name>
</gene>
<sequence length="323" mass="34949">MSRRYLVLPMLGLLLLLNGCAFVNANLVTPARPLEETTLEGEGRAKLLLIDLTGIISEKEEGGGILGGKRPSMVSRIKESLRRAEKDDDIAGVILRINSPGGTVTASDIIHHEVQRFRERKKVPVYACIVGIGASGGYYVAAAADRIVAHPTAVTGSIGVLLHSFNAEGLLGKIGVSEKTIKSGDKKDILSPFRPMTAEEQALLQDLIDRLYGRFLDTVLARPGNRLTRPELLKLADGRVFTADQALADGLIDQVGYLEDAIDGMKKQLHLGEARVVSYYRPGSYQGSIYAGEAQPGPGLELLSGDGLLGLLADTEFLYLWKW</sequence>
<name>A0ABN6VUZ7_9BACT</name>
<dbReference type="InterPro" id="IPR029045">
    <property type="entry name" value="ClpP/crotonase-like_dom_sf"/>
</dbReference>
<protein>
    <submittedName>
        <fullName evidence="6">Signal peptide peptidase SppA</fullName>
    </submittedName>
</protein>
<evidence type="ECO:0000313" key="6">
    <source>
        <dbReference type="EMBL" id="BDV44154.1"/>
    </source>
</evidence>
<evidence type="ECO:0000256" key="1">
    <source>
        <dbReference type="ARBA" id="ARBA00008683"/>
    </source>
</evidence>
<dbReference type="PANTHER" id="PTHR42987:SF6">
    <property type="entry name" value="PROTEINASE IV"/>
    <property type="match status" value="1"/>
</dbReference>
<keyword evidence="3" id="KW-0378">Hydrolase</keyword>
<feature type="domain" description="Peptidase S49" evidence="5">
    <location>
        <begin position="120"/>
        <end position="270"/>
    </location>
</feature>
<dbReference type="Proteomes" id="UP001317705">
    <property type="component" value="Chromosome"/>
</dbReference>